<feature type="binding site" evidence="10">
    <location>
        <position position="121"/>
    </location>
    <ligand>
        <name>acetyl-CoA</name>
        <dbReference type="ChEBI" id="CHEBI:57288"/>
    </ligand>
</feature>
<comment type="function">
    <text evidence="9">Catalyzes the transfer of an acetyl group from acetyl-CoA to the 6'-amino group of aminoglycoside molecules conferring resistance to antibiotics containing the purpurosamine ring.</text>
</comment>
<accession>A0AA36LM78</accession>
<dbReference type="NCBIfam" id="NF033076">
    <property type="entry name" value="AAC_6p_Yersi"/>
    <property type="match status" value="1"/>
</dbReference>
<dbReference type="InterPro" id="IPR050832">
    <property type="entry name" value="Bact_Acetyltransf"/>
</dbReference>
<keyword evidence="5 9" id="KW-0046">Antibiotic resistance</keyword>
<dbReference type="InterPro" id="IPR000182">
    <property type="entry name" value="GNAT_dom"/>
</dbReference>
<dbReference type="InterPro" id="IPR016181">
    <property type="entry name" value="Acyl_CoA_acyltransferase"/>
</dbReference>
<evidence type="ECO:0000313" key="13">
    <source>
        <dbReference type="Proteomes" id="UP000040841"/>
    </source>
</evidence>
<feature type="binding site" evidence="10">
    <location>
        <position position="22"/>
    </location>
    <ligand>
        <name>substrate</name>
    </ligand>
</feature>
<evidence type="ECO:0000256" key="9">
    <source>
        <dbReference type="PIRNR" id="PIRNR000452"/>
    </source>
</evidence>
<dbReference type="Pfam" id="PF00583">
    <property type="entry name" value="Acetyltransf_1"/>
    <property type="match status" value="1"/>
</dbReference>
<dbReference type="Proteomes" id="UP000040841">
    <property type="component" value="Unassembled WGS sequence"/>
</dbReference>
<keyword evidence="6 9" id="KW-0012">Acyltransferase</keyword>
<name>A0AA36LM78_YERMO</name>
<protein>
    <recommendedName>
        <fullName evidence="3 9">Aminoglycoside N(6')-acetyltransferase type 1</fullName>
        <ecNumber evidence="2 9">2.3.1.82</ecNumber>
    </recommendedName>
    <alternativeName>
        <fullName evidence="7 9">Aminoglycoside resistance protein</fullName>
    </alternativeName>
</protein>
<dbReference type="SUPFAM" id="SSF55729">
    <property type="entry name" value="Acyl-CoA N-acyltransferases (Nat)"/>
    <property type="match status" value="1"/>
</dbReference>
<organism evidence="12 13">
    <name type="scientific">Yersinia mollaretii</name>
    <dbReference type="NCBI Taxonomy" id="33060"/>
    <lineage>
        <taxon>Bacteria</taxon>
        <taxon>Pseudomonadati</taxon>
        <taxon>Pseudomonadota</taxon>
        <taxon>Gammaproteobacteria</taxon>
        <taxon>Enterobacterales</taxon>
        <taxon>Yersiniaceae</taxon>
        <taxon>Yersinia</taxon>
    </lineage>
</organism>
<feature type="binding site" evidence="10">
    <location>
        <begin position="90"/>
        <end position="95"/>
    </location>
    <ligand>
        <name>acetyl-CoA</name>
        <dbReference type="ChEBI" id="CHEBI:57288"/>
    </ligand>
</feature>
<feature type="domain" description="N-acetyltransferase" evidence="11">
    <location>
        <begin position="1"/>
        <end position="148"/>
    </location>
</feature>
<dbReference type="GO" id="GO:0047663">
    <property type="term" value="F:aminoglycoside 6'-N-acetyltransferase activity"/>
    <property type="evidence" value="ECO:0007669"/>
    <property type="project" value="UniProtKB-EC"/>
</dbReference>
<dbReference type="EMBL" id="CQBM01000001">
    <property type="protein sequence ID" value="CNH39072.1"/>
    <property type="molecule type" value="Genomic_DNA"/>
</dbReference>
<feature type="binding site" evidence="10">
    <location>
        <position position="137"/>
    </location>
    <ligand>
        <name>substrate</name>
    </ligand>
</feature>
<feature type="binding site" evidence="10">
    <location>
        <position position="67"/>
    </location>
    <ligand>
        <name>substrate</name>
    </ligand>
</feature>
<evidence type="ECO:0000256" key="6">
    <source>
        <dbReference type="ARBA" id="ARBA00023315"/>
    </source>
</evidence>
<feature type="binding site" evidence="10">
    <location>
        <position position="80"/>
    </location>
    <ligand>
        <name>substrate</name>
    </ligand>
</feature>
<evidence type="ECO:0000256" key="2">
    <source>
        <dbReference type="ARBA" id="ARBA00012888"/>
    </source>
</evidence>
<evidence type="ECO:0000256" key="10">
    <source>
        <dbReference type="PIRSR" id="PIRSR000452-1"/>
    </source>
</evidence>
<comment type="caution">
    <text evidence="12">The sequence shown here is derived from an EMBL/GenBank/DDBJ whole genome shotgun (WGS) entry which is preliminary data.</text>
</comment>
<keyword evidence="4 9" id="KW-0808">Transferase</keyword>
<dbReference type="EC" id="2.3.1.82" evidence="2 9"/>
<dbReference type="GO" id="GO:0046677">
    <property type="term" value="P:response to antibiotic"/>
    <property type="evidence" value="ECO:0007669"/>
    <property type="project" value="UniProtKB-KW"/>
</dbReference>
<dbReference type="InterPro" id="IPR024170">
    <property type="entry name" value="Aminoglycoside_N6-AcTrfrase"/>
</dbReference>
<evidence type="ECO:0000313" key="12">
    <source>
        <dbReference type="EMBL" id="CNH39072.1"/>
    </source>
</evidence>
<evidence type="ECO:0000256" key="1">
    <source>
        <dbReference type="ARBA" id="ARBA00011738"/>
    </source>
</evidence>
<dbReference type="PROSITE" id="PS51186">
    <property type="entry name" value="GNAT"/>
    <property type="match status" value="1"/>
</dbReference>
<feature type="binding site" evidence="10">
    <location>
        <position position="25"/>
    </location>
    <ligand>
        <name>substrate</name>
    </ligand>
</feature>
<evidence type="ECO:0000256" key="4">
    <source>
        <dbReference type="ARBA" id="ARBA00022679"/>
    </source>
</evidence>
<proteinExistence type="predicted"/>
<evidence type="ECO:0000256" key="3">
    <source>
        <dbReference type="ARBA" id="ARBA00017677"/>
    </source>
</evidence>
<sequence length="148" mass="16265">MEIKKLSSANINLWIALREQLWPHHPENANRSDGKNIILSDELASFIAVDEDGLGIGFADASIRNDYVNGCIHSPVAFLEGIFIVPSSRRGGVAKQLVDAVQAWGLEKGCQELASDTALDNVLSQQVHEALGFKETERVVYYRKASLS</sequence>
<comment type="catalytic activity">
    <reaction evidence="8 9">
        <text>kanamycin B + acetyl-CoA = N(6')-acetylkanamycin B + CoA + H(+)</text>
        <dbReference type="Rhea" id="RHEA:16449"/>
        <dbReference type="ChEBI" id="CHEBI:15378"/>
        <dbReference type="ChEBI" id="CHEBI:57287"/>
        <dbReference type="ChEBI" id="CHEBI:57288"/>
        <dbReference type="ChEBI" id="CHEBI:58390"/>
        <dbReference type="ChEBI" id="CHEBI:58549"/>
        <dbReference type="EC" id="2.3.1.82"/>
    </reaction>
</comment>
<dbReference type="AlphaFoldDB" id="A0AA36LM78"/>
<feature type="binding site" evidence="10">
    <location>
        <begin position="82"/>
        <end position="84"/>
    </location>
    <ligand>
        <name>acetyl-CoA</name>
        <dbReference type="ChEBI" id="CHEBI:57288"/>
    </ligand>
</feature>
<comment type="subunit">
    <text evidence="1 9">Homodimer.</text>
</comment>
<dbReference type="CDD" id="cd04301">
    <property type="entry name" value="NAT_SF"/>
    <property type="match status" value="1"/>
</dbReference>
<reference evidence="12 13" key="1">
    <citation type="submission" date="2015-03" db="EMBL/GenBank/DDBJ databases">
        <authorList>
            <consortium name="Pathogen Informatics"/>
            <person name="Murphy D."/>
        </authorList>
    </citation>
    <scope>NUCLEOTIDE SEQUENCE [LARGE SCALE GENOMIC DNA]</scope>
    <source>
        <strain evidence="12 13">FE82747</strain>
    </source>
</reference>
<dbReference type="NCBIfam" id="NF043067">
    <property type="entry name" value="AAC_6p_group_E"/>
    <property type="match status" value="1"/>
</dbReference>
<gene>
    <name evidence="12" type="ORF">ERS008502_00313</name>
</gene>
<feature type="binding site" evidence="10">
    <location>
        <position position="116"/>
    </location>
    <ligand>
        <name>substrate</name>
    </ligand>
</feature>
<evidence type="ECO:0000256" key="8">
    <source>
        <dbReference type="ARBA" id="ARBA00048923"/>
    </source>
</evidence>
<dbReference type="PIRSF" id="PIRSF000452">
    <property type="entry name" value="6-N-acetyltransf"/>
    <property type="match status" value="1"/>
</dbReference>
<evidence type="ECO:0000256" key="5">
    <source>
        <dbReference type="ARBA" id="ARBA00023251"/>
    </source>
</evidence>
<evidence type="ECO:0000259" key="11">
    <source>
        <dbReference type="PROSITE" id="PS51186"/>
    </source>
</evidence>
<dbReference type="Gene3D" id="3.40.630.30">
    <property type="match status" value="1"/>
</dbReference>
<dbReference type="RefSeq" id="WP_049677835.1">
    <property type="nucleotide sequence ID" value="NG_052199.1"/>
</dbReference>
<evidence type="ECO:0000256" key="7">
    <source>
        <dbReference type="ARBA" id="ARBA00029660"/>
    </source>
</evidence>
<dbReference type="PANTHER" id="PTHR43877">
    <property type="entry name" value="AMINOALKYLPHOSPHONATE N-ACETYLTRANSFERASE-RELATED-RELATED"/>
    <property type="match status" value="1"/>
</dbReference>